<feature type="compositionally biased region" description="Basic and acidic residues" evidence="1">
    <location>
        <begin position="61"/>
        <end position="72"/>
    </location>
</feature>
<keyword evidence="3" id="KW-1185">Reference proteome</keyword>
<evidence type="ECO:0000256" key="1">
    <source>
        <dbReference type="SAM" id="MobiDB-lite"/>
    </source>
</evidence>
<evidence type="ECO:0008006" key="4">
    <source>
        <dbReference type="Google" id="ProtNLM"/>
    </source>
</evidence>
<dbReference type="EMBL" id="JADLZT010000002">
    <property type="protein sequence ID" value="MBF6023017.1"/>
    <property type="molecule type" value="Genomic_DNA"/>
</dbReference>
<feature type="region of interest" description="Disordered" evidence="1">
    <location>
        <begin position="22"/>
        <end position="72"/>
    </location>
</feature>
<feature type="compositionally biased region" description="Basic and acidic residues" evidence="1">
    <location>
        <begin position="23"/>
        <end position="40"/>
    </location>
</feature>
<proteinExistence type="predicted"/>
<dbReference type="Proteomes" id="UP001429984">
    <property type="component" value="Unassembled WGS sequence"/>
</dbReference>
<accession>A0ABS0B3G0</accession>
<comment type="caution">
    <text evidence="2">The sequence shown here is derived from an EMBL/GenBank/DDBJ whole genome shotgun (WGS) entry which is preliminary data.</text>
</comment>
<evidence type="ECO:0000313" key="2">
    <source>
        <dbReference type="EMBL" id="MBF6023017.1"/>
    </source>
</evidence>
<gene>
    <name evidence="2" type="ORF">IU514_03145</name>
</gene>
<organism evidence="2 3">
    <name type="scientific">Lysobacter niastensis</name>
    <dbReference type="NCBI Taxonomy" id="380629"/>
    <lineage>
        <taxon>Bacteria</taxon>
        <taxon>Pseudomonadati</taxon>
        <taxon>Pseudomonadota</taxon>
        <taxon>Gammaproteobacteria</taxon>
        <taxon>Lysobacterales</taxon>
        <taxon>Lysobacteraceae</taxon>
        <taxon>Lysobacter</taxon>
    </lineage>
</organism>
<sequence length="72" mass="7900">MTRARIGWVVCGITAAMLLPGCEKPEKERRPEPQATELRDAIQAPIQKAKQVDTDVQEAADQQREAIEAQGG</sequence>
<dbReference type="RefSeq" id="WP_194930012.1">
    <property type="nucleotide sequence ID" value="NZ_JADLZT010000002.1"/>
</dbReference>
<reference evidence="2 3" key="1">
    <citation type="submission" date="2020-11" db="EMBL/GenBank/DDBJ databases">
        <title>Draft Genome Sequence and Secondary Metabolite Biosynthetic Potential of the Lysobacter niastensis Type strain DSM 18481.</title>
        <authorList>
            <person name="Turrini P."/>
            <person name="Artuso I."/>
            <person name="Tescari M."/>
            <person name="Lugli G.A."/>
            <person name="Frangipani E."/>
            <person name="Ventura M."/>
            <person name="Visca P."/>
        </authorList>
    </citation>
    <scope>NUCLEOTIDE SEQUENCE [LARGE SCALE GENOMIC DNA]</scope>
    <source>
        <strain evidence="2 3">DSM 18481</strain>
    </source>
</reference>
<evidence type="ECO:0000313" key="3">
    <source>
        <dbReference type="Proteomes" id="UP001429984"/>
    </source>
</evidence>
<protein>
    <recommendedName>
        <fullName evidence="4">Lipoprotein</fullName>
    </recommendedName>
</protein>
<name>A0ABS0B3G0_9GAMM</name>